<protein>
    <submittedName>
        <fullName evidence="1">Uncharacterized protein</fullName>
    </submittedName>
</protein>
<dbReference type="InterPro" id="IPR046179">
    <property type="entry name" value="DUF6188"/>
</dbReference>
<dbReference type="EMBL" id="BOOO01000067">
    <property type="protein sequence ID" value="GII34949.1"/>
    <property type="molecule type" value="Genomic_DNA"/>
</dbReference>
<dbReference type="AlphaFoldDB" id="A0A8J3U2L5"/>
<reference evidence="1 2" key="1">
    <citation type="submission" date="2021-01" db="EMBL/GenBank/DDBJ databases">
        <title>Whole genome shotgun sequence of Planotetraspora mira NBRC 15435.</title>
        <authorList>
            <person name="Komaki H."/>
            <person name="Tamura T."/>
        </authorList>
    </citation>
    <scope>NUCLEOTIDE SEQUENCE [LARGE SCALE GENOMIC DNA]</scope>
    <source>
        <strain evidence="1 2">NBRC 15435</strain>
    </source>
</reference>
<evidence type="ECO:0000313" key="1">
    <source>
        <dbReference type="EMBL" id="GII34949.1"/>
    </source>
</evidence>
<dbReference type="RefSeq" id="WP_203958718.1">
    <property type="nucleotide sequence ID" value="NZ_BOOO01000067.1"/>
</dbReference>
<sequence length="135" mass="14692">MELVELDDRWLLPYRGMQVIQIRVSYQLTLDLDSGAQVDLETEAVLSSGSLRAPDVARTPLTPQRQDVAPALALIGATILSAVVFKSGVLRLVFHTGTHLNAKPDPQYEAWSVRDSGPDSLRLVCQPGGGVAVWQ</sequence>
<organism evidence="1 2">
    <name type="scientific">Planotetraspora mira</name>
    <dbReference type="NCBI Taxonomy" id="58121"/>
    <lineage>
        <taxon>Bacteria</taxon>
        <taxon>Bacillati</taxon>
        <taxon>Actinomycetota</taxon>
        <taxon>Actinomycetes</taxon>
        <taxon>Streptosporangiales</taxon>
        <taxon>Streptosporangiaceae</taxon>
        <taxon>Planotetraspora</taxon>
    </lineage>
</organism>
<keyword evidence="2" id="KW-1185">Reference proteome</keyword>
<comment type="caution">
    <text evidence="1">The sequence shown here is derived from an EMBL/GenBank/DDBJ whole genome shotgun (WGS) entry which is preliminary data.</text>
</comment>
<accession>A0A8J3U2L5</accession>
<dbReference type="Proteomes" id="UP000650628">
    <property type="component" value="Unassembled WGS sequence"/>
</dbReference>
<name>A0A8J3U2L5_9ACTN</name>
<evidence type="ECO:0000313" key="2">
    <source>
        <dbReference type="Proteomes" id="UP000650628"/>
    </source>
</evidence>
<dbReference type="Pfam" id="PF19686">
    <property type="entry name" value="DUF6188"/>
    <property type="match status" value="1"/>
</dbReference>
<gene>
    <name evidence="1" type="ORF">Pmi06nite_83910</name>
</gene>
<proteinExistence type="predicted"/>